<evidence type="ECO:0000256" key="5">
    <source>
        <dbReference type="ARBA" id="ARBA00023203"/>
    </source>
</evidence>
<dbReference type="Pfam" id="PF01344">
    <property type="entry name" value="Kelch_1"/>
    <property type="match status" value="2"/>
</dbReference>
<dbReference type="InterPro" id="IPR000210">
    <property type="entry name" value="BTB/POZ_dom"/>
</dbReference>
<keyword evidence="2" id="KW-0880">Kelch repeat</keyword>
<dbReference type="InterPro" id="IPR017096">
    <property type="entry name" value="BTB-kelch_protein"/>
</dbReference>
<dbReference type="CDD" id="cd18459">
    <property type="entry name" value="BACK_KLHL20"/>
    <property type="match status" value="1"/>
</dbReference>
<dbReference type="SUPFAM" id="SSF54695">
    <property type="entry name" value="POZ domain"/>
    <property type="match status" value="1"/>
</dbReference>
<keyword evidence="5" id="KW-0009">Actin-binding</keyword>
<dbReference type="PANTHER" id="PTHR24412:SF451">
    <property type="entry name" value="KELCH-LIKE PROTEIN 20"/>
    <property type="match status" value="1"/>
</dbReference>
<organism evidence="8 9">
    <name type="scientific">Plectus sambesii</name>
    <dbReference type="NCBI Taxonomy" id="2011161"/>
    <lineage>
        <taxon>Eukaryota</taxon>
        <taxon>Metazoa</taxon>
        <taxon>Ecdysozoa</taxon>
        <taxon>Nematoda</taxon>
        <taxon>Chromadorea</taxon>
        <taxon>Plectida</taxon>
        <taxon>Plectina</taxon>
        <taxon>Plectoidea</taxon>
        <taxon>Plectidae</taxon>
        <taxon>Plectus</taxon>
    </lineage>
</organism>
<dbReference type="AlphaFoldDB" id="A0A914XF11"/>
<evidence type="ECO:0000256" key="4">
    <source>
        <dbReference type="ARBA" id="ARBA00022786"/>
    </source>
</evidence>
<dbReference type="WBParaSite" id="PSAMB.scaffold73size86561.g1538.t1">
    <property type="protein sequence ID" value="PSAMB.scaffold73size86561.g1538.t1"/>
    <property type="gene ID" value="PSAMB.scaffold73size86561.g1538"/>
</dbReference>
<dbReference type="SUPFAM" id="SSF117281">
    <property type="entry name" value="Kelch motif"/>
    <property type="match status" value="1"/>
</dbReference>
<dbReference type="GO" id="GO:0003779">
    <property type="term" value="F:actin binding"/>
    <property type="evidence" value="ECO:0007669"/>
    <property type="project" value="UniProtKB-KW"/>
</dbReference>
<keyword evidence="4" id="KW-0833">Ubl conjugation pathway</keyword>
<dbReference type="FunFam" id="1.25.40.420:FF:000001">
    <property type="entry name" value="Kelch-like family member 12"/>
    <property type="match status" value="1"/>
</dbReference>
<dbReference type="SMART" id="SM00612">
    <property type="entry name" value="Kelch"/>
    <property type="match status" value="6"/>
</dbReference>
<sequence length="609" mass="67794">MSMACSAPNSLERGSMQSKMTHNSEKHPRFALEQMNDLRRRGELCDVVLVAGERRIAAHRLVLCACSSYFRAMFTSEMAESRQQEIQMQDIDEQALETLIEFCYTARIVIEEHNVQSLLPAACLLQLQEIQDICCEFLKKQLDPSNCLGIRAFADTHACRDLLRIADKFTQHNFQDVAESEEFLLLPVSQLIDIISSEELNVRSEEQVFKAVMAWIRHDVHERRSLLPTVLQNVRLPLCHPKFLVGTVSNDALIKSDPECRDLVDEAKNYLLLPQERPMMQGPRTRQRKPVRYGEVLYAVGGWCSGDAIASVERMDPRTGEWHCVAPMSKRRCGVGVAVLNDLLYAVGGHDGQSYLNSIERYDPHTNLWSTDVAPTSTCRTSVGVAVLDGFLYAVGGQDGVSCLNVVEKYDPHRNCWTKVAQMTTRRLGVSVAVLNGCLYAIGGSDGACPLNTVERYEPRINKWHPVAPMGTRRKHLGCAVFNGCLYAVGGRDDATELSSAERYNPTTNQWSPVVAMNSRRSGVGLAVVNGQLYAVGGFDGTTYLKTVEVYERESNSWRHSGNMNYRRLGGGVGVVRLANEEMAHAFDTVDPVQSVLGGVVPSKRSLCT</sequence>
<comment type="pathway">
    <text evidence="1">Protein modification; protein ubiquitination.</text>
</comment>
<dbReference type="Gene3D" id="1.25.40.420">
    <property type="match status" value="1"/>
</dbReference>
<dbReference type="PIRSF" id="PIRSF037037">
    <property type="entry name" value="Kelch-like_protein_gigaxonin"/>
    <property type="match status" value="1"/>
</dbReference>
<feature type="domain" description="BTB" evidence="7">
    <location>
        <begin position="45"/>
        <end position="112"/>
    </location>
</feature>
<evidence type="ECO:0000256" key="2">
    <source>
        <dbReference type="ARBA" id="ARBA00022441"/>
    </source>
</evidence>
<feature type="region of interest" description="Disordered" evidence="6">
    <location>
        <begin position="1"/>
        <end position="28"/>
    </location>
</feature>
<dbReference type="InterPro" id="IPR011041">
    <property type="entry name" value="Quinoprot_gluc/sorb_DH_b-prop"/>
</dbReference>
<dbReference type="InterPro" id="IPR006652">
    <property type="entry name" value="Kelch_1"/>
</dbReference>
<keyword evidence="3" id="KW-0677">Repeat</keyword>
<dbReference type="InterPro" id="IPR011333">
    <property type="entry name" value="SKP1/BTB/POZ_sf"/>
</dbReference>
<dbReference type="PROSITE" id="PS50097">
    <property type="entry name" value="BTB"/>
    <property type="match status" value="1"/>
</dbReference>
<protein>
    <submittedName>
        <fullName evidence="9">BTB domain-containing protein</fullName>
    </submittedName>
</protein>
<accession>A0A914XF11</accession>
<dbReference type="FunFam" id="3.30.710.10:FF:000001">
    <property type="entry name" value="Kelch-like family member 20"/>
    <property type="match status" value="1"/>
</dbReference>
<dbReference type="Pfam" id="PF07707">
    <property type="entry name" value="BACK"/>
    <property type="match status" value="1"/>
</dbReference>
<evidence type="ECO:0000313" key="8">
    <source>
        <dbReference type="Proteomes" id="UP000887566"/>
    </source>
</evidence>
<name>A0A914XF11_9BILA</name>
<dbReference type="SUPFAM" id="SSF50952">
    <property type="entry name" value="Soluble quinoprotein glucose dehydrogenase"/>
    <property type="match status" value="1"/>
</dbReference>
<evidence type="ECO:0000259" key="7">
    <source>
        <dbReference type="PROSITE" id="PS50097"/>
    </source>
</evidence>
<dbReference type="InterPro" id="IPR015915">
    <property type="entry name" value="Kelch-typ_b-propeller"/>
</dbReference>
<dbReference type="Gene3D" id="3.30.710.10">
    <property type="entry name" value="Potassium Channel Kv1.1, Chain A"/>
    <property type="match status" value="1"/>
</dbReference>
<evidence type="ECO:0000256" key="3">
    <source>
        <dbReference type="ARBA" id="ARBA00022737"/>
    </source>
</evidence>
<dbReference type="SMART" id="SM00225">
    <property type="entry name" value="BTB"/>
    <property type="match status" value="1"/>
</dbReference>
<evidence type="ECO:0000256" key="6">
    <source>
        <dbReference type="SAM" id="MobiDB-lite"/>
    </source>
</evidence>
<dbReference type="SMART" id="SM00875">
    <property type="entry name" value="BACK"/>
    <property type="match status" value="1"/>
</dbReference>
<dbReference type="PANTHER" id="PTHR24412">
    <property type="entry name" value="KELCH PROTEIN"/>
    <property type="match status" value="1"/>
</dbReference>
<keyword evidence="8" id="KW-1185">Reference proteome</keyword>
<reference evidence="9" key="1">
    <citation type="submission" date="2022-11" db="UniProtKB">
        <authorList>
            <consortium name="WormBaseParasite"/>
        </authorList>
    </citation>
    <scope>IDENTIFICATION</scope>
</reference>
<dbReference type="Gene3D" id="2.120.10.80">
    <property type="entry name" value="Kelch-type beta propeller"/>
    <property type="match status" value="1"/>
</dbReference>
<dbReference type="Pfam" id="PF00651">
    <property type="entry name" value="BTB"/>
    <property type="match status" value="1"/>
</dbReference>
<dbReference type="Proteomes" id="UP000887566">
    <property type="component" value="Unplaced"/>
</dbReference>
<dbReference type="InterPro" id="IPR011705">
    <property type="entry name" value="BACK"/>
</dbReference>
<dbReference type="Pfam" id="PF24681">
    <property type="entry name" value="Kelch_KLHDC2_KLHL20_DRC7"/>
    <property type="match status" value="1"/>
</dbReference>
<evidence type="ECO:0000313" key="9">
    <source>
        <dbReference type="WBParaSite" id="PSAMB.scaffold73size86561.g1538.t1"/>
    </source>
</evidence>
<proteinExistence type="predicted"/>
<evidence type="ECO:0000256" key="1">
    <source>
        <dbReference type="ARBA" id="ARBA00004906"/>
    </source>
</evidence>